<dbReference type="GO" id="GO:0005886">
    <property type="term" value="C:plasma membrane"/>
    <property type="evidence" value="ECO:0007669"/>
    <property type="project" value="UniProtKB-SubCell"/>
</dbReference>
<keyword evidence="7" id="KW-0812">Transmembrane</keyword>
<dbReference type="Pfam" id="PF17900">
    <property type="entry name" value="Peptidase_M1_N"/>
    <property type="match status" value="1"/>
</dbReference>
<accession>A0AA88H538</accession>
<evidence type="ECO:0000256" key="6">
    <source>
        <dbReference type="ARBA" id="ARBA00022670"/>
    </source>
</evidence>
<dbReference type="InterPro" id="IPR050344">
    <property type="entry name" value="Peptidase_M1_aminopeptidases"/>
</dbReference>
<feature type="domain" description="ERAP1-like C-terminal" evidence="23">
    <location>
        <begin position="595"/>
        <end position="915"/>
    </location>
</feature>
<comment type="caution">
    <text evidence="25">The sequence shown here is derived from an EMBL/GenBank/DDBJ whole genome shotgun (WGS) entry which is preliminary data.</text>
</comment>
<dbReference type="Gene3D" id="1.25.50.20">
    <property type="match status" value="1"/>
</dbReference>
<keyword evidence="6 20" id="KW-0645">Protease</keyword>
<feature type="signal peptide" evidence="21">
    <location>
        <begin position="1"/>
        <end position="22"/>
    </location>
</feature>
<comment type="cofactor">
    <cofactor evidence="18 20">
        <name>Zn(2+)</name>
        <dbReference type="ChEBI" id="CHEBI:29105"/>
    </cofactor>
    <text evidence="18 20">Binds 1 zinc ion per subunit.</text>
</comment>
<evidence type="ECO:0000256" key="21">
    <source>
        <dbReference type="SAM" id="SignalP"/>
    </source>
</evidence>
<feature type="active site" description="Proton acceptor" evidence="17">
    <location>
        <position position="363"/>
    </location>
</feature>
<evidence type="ECO:0000256" key="15">
    <source>
        <dbReference type="ARBA" id="ARBA00023157"/>
    </source>
</evidence>
<dbReference type="InterPro" id="IPR034016">
    <property type="entry name" value="M1_APN-typ"/>
</dbReference>
<evidence type="ECO:0000256" key="4">
    <source>
        <dbReference type="ARBA" id="ARBA00022438"/>
    </source>
</evidence>
<feature type="binding site" evidence="18">
    <location>
        <position position="362"/>
    </location>
    <ligand>
        <name>Zn(2+)</name>
        <dbReference type="ChEBI" id="CHEBI:29105"/>
        <note>catalytic</note>
    </ligand>
</feature>
<comment type="similarity">
    <text evidence="3 20">Belongs to the peptidase M1 family.</text>
</comment>
<evidence type="ECO:0000256" key="19">
    <source>
        <dbReference type="PIRSR" id="PIRSR634016-4"/>
    </source>
</evidence>
<evidence type="ECO:0000256" key="7">
    <source>
        <dbReference type="ARBA" id="ARBA00022692"/>
    </source>
</evidence>
<evidence type="ECO:0000256" key="13">
    <source>
        <dbReference type="ARBA" id="ARBA00023049"/>
    </source>
</evidence>
<protein>
    <recommendedName>
        <fullName evidence="20">Aminopeptidase</fullName>
        <ecNumber evidence="20">3.4.11.-</ecNumber>
    </recommendedName>
</protein>
<evidence type="ECO:0000256" key="18">
    <source>
        <dbReference type="PIRSR" id="PIRSR634016-3"/>
    </source>
</evidence>
<evidence type="ECO:0000256" key="5">
    <source>
        <dbReference type="ARBA" id="ARBA00022475"/>
    </source>
</evidence>
<dbReference type="Gene3D" id="2.60.40.1730">
    <property type="entry name" value="tricorn interacting facor f3 domain"/>
    <property type="match status" value="1"/>
</dbReference>
<keyword evidence="15" id="KW-1015">Disulfide bond</keyword>
<dbReference type="PRINTS" id="PR00756">
    <property type="entry name" value="ALADIPTASE"/>
</dbReference>
<keyword evidence="8 18" id="KW-0479">Metal-binding</keyword>
<keyword evidence="12" id="KW-1133">Transmembrane helix</keyword>
<keyword evidence="13 20" id="KW-0482">Metalloprotease</keyword>
<evidence type="ECO:0000256" key="10">
    <source>
        <dbReference type="ARBA" id="ARBA00022833"/>
    </source>
</evidence>
<dbReference type="FunFam" id="1.25.50.20:FF:000001">
    <property type="entry name" value="Aminopeptidase"/>
    <property type="match status" value="1"/>
</dbReference>
<evidence type="ECO:0000256" key="9">
    <source>
        <dbReference type="ARBA" id="ARBA00022801"/>
    </source>
</evidence>
<feature type="binding site" evidence="18">
    <location>
        <position position="366"/>
    </location>
    <ligand>
        <name>Zn(2+)</name>
        <dbReference type="ChEBI" id="CHEBI:29105"/>
        <note>catalytic</note>
    </ligand>
</feature>
<dbReference type="InterPro" id="IPR024571">
    <property type="entry name" value="ERAP1-like_C_dom"/>
</dbReference>
<dbReference type="FunFam" id="2.60.40.1730:FF:000012">
    <property type="entry name" value="Aminopeptidase N"/>
    <property type="match status" value="1"/>
</dbReference>
<dbReference type="InterPro" id="IPR001930">
    <property type="entry name" value="Peptidase_M1"/>
</dbReference>
<dbReference type="GO" id="GO:0006508">
    <property type="term" value="P:proteolysis"/>
    <property type="evidence" value="ECO:0007669"/>
    <property type="project" value="UniProtKB-KW"/>
</dbReference>
<keyword evidence="10 18" id="KW-0862">Zinc</keyword>
<keyword evidence="9 20" id="KW-0378">Hydrolase</keyword>
<comment type="subcellular location">
    <subcellularLocation>
        <location evidence="2">Cell membrane</location>
        <topology evidence="2">Lipid-anchor</topology>
        <topology evidence="2">GPI-anchor</topology>
    </subcellularLocation>
    <subcellularLocation>
        <location evidence="1">Membrane</location>
        <topology evidence="1">Single-pass type II membrane protein</topology>
    </subcellularLocation>
</comment>
<evidence type="ECO:0000256" key="2">
    <source>
        <dbReference type="ARBA" id="ARBA00004609"/>
    </source>
</evidence>
<dbReference type="PANTHER" id="PTHR11533">
    <property type="entry name" value="PROTEASE M1 ZINC METALLOPROTEASE"/>
    <property type="match status" value="1"/>
</dbReference>
<evidence type="ECO:0000256" key="11">
    <source>
        <dbReference type="ARBA" id="ARBA00022968"/>
    </source>
</evidence>
<dbReference type="Gene3D" id="1.10.390.10">
    <property type="entry name" value="Neutral Protease Domain 2"/>
    <property type="match status" value="1"/>
</dbReference>
<keyword evidence="5" id="KW-1003">Cell membrane</keyword>
<dbReference type="GO" id="GO:0042277">
    <property type="term" value="F:peptide binding"/>
    <property type="evidence" value="ECO:0007669"/>
    <property type="project" value="TreeGrafter"/>
</dbReference>
<evidence type="ECO:0000256" key="8">
    <source>
        <dbReference type="ARBA" id="ARBA00022723"/>
    </source>
</evidence>
<organism evidence="25 26">
    <name type="scientific">Artemia franciscana</name>
    <name type="common">Brine shrimp</name>
    <name type="synonym">Artemia sanfranciscana</name>
    <dbReference type="NCBI Taxonomy" id="6661"/>
    <lineage>
        <taxon>Eukaryota</taxon>
        <taxon>Metazoa</taxon>
        <taxon>Ecdysozoa</taxon>
        <taxon>Arthropoda</taxon>
        <taxon>Crustacea</taxon>
        <taxon>Branchiopoda</taxon>
        <taxon>Anostraca</taxon>
        <taxon>Artemiidae</taxon>
        <taxon>Artemia</taxon>
    </lineage>
</organism>
<dbReference type="Pfam" id="PF01433">
    <property type="entry name" value="Peptidase_M1"/>
    <property type="match status" value="1"/>
</dbReference>
<evidence type="ECO:0000259" key="23">
    <source>
        <dbReference type="Pfam" id="PF11838"/>
    </source>
</evidence>
<dbReference type="InterPro" id="IPR042097">
    <property type="entry name" value="Aminopeptidase_N-like_N_sf"/>
</dbReference>
<dbReference type="CDD" id="cd09601">
    <property type="entry name" value="M1_APN-Q_like"/>
    <property type="match status" value="1"/>
</dbReference>
<name>A0AA88H538_ARTSF</name>
<dbReference type="GO" id="GO:0008270">
    <property type="term" value="F:zinc ion binding"/>
    <property type="evidence" value="ECO:0007669"/>
    <property type="project" value="UniProtKB-UniRule"/>
</dbReference>
<dbReference type="InterPro" id="IPR014782">
    <property type="entry name" value="Peptidase_M1_dom"/>
</dbReference>
<feature type="chain" id="PRO_5041706478" description="Aminopeptidase" evidence="21">
    <location>
        <begin position="23"/>
        <end position="943"/>
    </location>
</feature>
<evidence type="ECO:0000259" key="24">
    <source>
        <dbReference type="Pfam" id="PF17900"/>
    </source>
</evidence>
<gene>
    <name evidence="25" type="ORF">QYM36_017171</name>
</gene>
<sequence>MLQGKTSFSVLFLSFFIFLAAGQIDDEENQESWKTWRQNPIGTRRNENKAIGYRLPRHVLPDHYEIKLLPFLTEGNFTFDGSVTITFTCYEASNNITLHYRDMTIEKPEVYKTDATPMAVSEWENHDRQTDQFVIYLEEDLQVGEIYTVSIKFIGNLNNLAAGFYRSSYVNSEGVTKWHAVTQFESTDARRAFPSFDEPNMKALFKVTLGRTPDYSTLSNTRQTETGVPHEFDPSFVWDIYEVSPVLMPTYLVAFAVFDFVRFEGSPSSGGTPIAHYANPNYNAEQASLGLTVTPVMIDFYESYTGFMYSLDKMDQVAVPYFAAGAMENWGLVKYRESLLLWDGPLKVAARAEQNVVGVIAHELSHQWFGNLVTCDWWSVIWLNEGITTYMENLALGAARSDWPQEQMFVVDTKQYVMGGPDSLDTSRPMYVPVDSNNEADGVFDSIAYEKSGSVVRMVEGFLGNDTFVRGMRKYLDENQFDNSEMIDLFQAWQSVADEDQLDFGGATVQEIMDTWTLQMNFPLVTVTRDYTTRSAELRQERYVRPPYNGEPEPYFWWIPVTYTQDFSTESIYWFENIPGPVTAINALFPEMPLIMNLRAKGYYRVNYDSVNWALIQEYIAANPISVDIMTRSQLIDDAMNLAKDGHLTYDSALGMTKFLENELEWMPWETFDNNLPFLDNLLGSRLAYGDFKLYILRLVTNLYNDVKFQDSESDGLITLYRRIVAVRWACKFALPDCKENVDSLYSRWMTSGGVESSFISPNQKSAVFCNGIRHGGLNEFNFALERYVTDVDSPDRSTIFSALACVRDPVLIDRLLEWSITNSTIIPIGSAPTLYREMATNGVARNQAFIYLRNNWDAAVEHFGTSATVANGIRSVSQYFTKDTELSELKMLRDVHANDPTAVLYLNSAVEIVERNFEWANRNYQTISVWLNNEVIGGSNSR</sequence>
<dbReference type="FunFam" id="1.10.390.10:FF:000013">
    <property type="entry name" value="Aminopeptidase N"/>
    <property type="match status" value="1"/>
</dbReference>
<evidence type="ECO:0000256" key="12">
    <source>
        <dbReference type="ARBA" id="ARBA00022989"/>
    </source>
</evidence>
<dbReference type="GO" id="GO:0043171">
    <property type="term" value="P:peptide catabolic process"/>
    <property type="evidence" value="ECO:0007669"/>
    <property type="project" value="TreeGrafter"/>
</dbReference>
<keyword evidence="16" id="KW-0325">Glycoprotein</keyword>
<dbReference type="Gene3D" id="2.60.40.1910">
    <property type="match status" value="1"/>
</dbReference>
<dbReference type="SUPFAM" id="SSF55486">
    <property type="entry name" value="Metalloproteases ('zincins'), catalytic domain"/>
    <property type="match status" value="1"/>
</dbReference>
<dbReference type="InterPro" id="IPR027268">
    <property type="entry name" value="Peptidase_M4/M1_CTD_sf"/>
</dbReference>
<evidence type="ECO:0000256" key="3">
    <source>
        <dbReference type="ARBA" id="ARBA00010136"/>
    </source>
</evidence>
<dbReference type="EC" id="3.4.11.-" evidence="20"/>
<reference evidence="25" key="1">
    <citation type="submission" date="2023-07" db="EMBL/GenBank/DDBJ databases">
        <title>Chromosome-level genome assembly of Artemia franciscana.</title>
        <authorList>
            <person name="Jo E."/>
        </authorList>
    </citation>
    <scope>NUCLEOTIDE SEQUENCE</scope>
    <source>
        <tissue evidence="25">Whole body</tissue>
    </source>
</reference>
<dbReference type="GO" id="GO:0005737">
    <property type="term" value="C:cytoplasm"/>
    <property type="evidence" value="ECO:0007669"/>
    <property type="project" value="TreeGrafter"/>
</dbReference>
<feature type="binding site" evidence="18">
    <location>
        <position position="385"/>
    </location>
    <ligand>
        <name>Zn(2+)</name>
        <dbReference type="ChEBI" id="CHEBI:29105"/>
        <note>catalytic</note>
    </ligand>
</feature>
<feature type="site" description="Transition state stabilizer" evidence="19">
    <location>
        <position position="449"/>
    </location>
</feature>
<proteinExistence type="inferred from homology"/>
<feature type="domain" description="Aminopeptidase N-like N-terminal" evidence="24">
    <location>
        <begin position="61"/>
        <end position="252"/>
    </location>
</feature>
<evidence type="ECO:0000256" key="20">
    <source>
        <dbReference type="RuleBase" id="RU364040"/>
    </source>
</evidence>
<keyword evidence="4 20" id="KW-0031">Aminopeptidase</keyword>
<feature type="domain" description="Peptidase M1 membrane alanine aminopeptidase" evidence="22">
    <location>
        <begin position="292"/>
        <end position="516"/>
    </location>
</feature>
<dbReference type="GO" id="GO:0005615">
    <property type="term" value="C:extracellular space"/>
    <property type="evidence" value="ECO:0007669"/>
    <property type="project" value="TreeGrafter"/>
</dbReference>
<dbReference type="EMBL" id="JAVRJZ010000021">
    <property type="protein sequence ID" value="KAK2705040.1"/>
    <property type="molecule type" value="Genomic_DNA"/>
</dbReference>
<dbReference type="InterPro" id="IPR045357">
    <property type="entry name" value="Aminopeptidase_N-like_N"/>
</dbReference>
<evidence type="ECO:0000259" key="22">
    <source>
        <dbReference type="Pfam" id="PF01433"/>
    </source>
</evidence>
<keyword evidence="26" id="KW-1185">Reference proteome</keyword>
<keyword evidence="11" id="KW-0735">Signal-anchor</keyword>
<dbReference type="Proteomes" id="UP001187531">
    <property type="component" value="Unassembled WGS sequence"/>
</dbReference>
<dbReference type="AlphaFoldDB" id="A0AA88H538"/>
<evidence type="ECO:0000256" key="14">
    <source>
        <dbReference type="ARBA" id="ARBA00023136"/>
    </source>
</evidence>
<dbReference type="PANTHER" id="PTHR11533:SF294">
    <property type="entry name" value="THYROTROPIN-RELEASING HORMONE-DEGRADING ECTOENZYME"/>
    <property type="match status" value="1"/>
</dbReference>
<dbReference type="SUPFAM" id="SSF63737">
    <property type="entry name" value="Leukotriene A4 hydrolase N-terminal domain"/>
    <property type="match status" value="1"/>
</dbReference>
<dbReference type="GO" id="GO:0070006">
    <property type="term" value="F:metalloaminopeptidase activity"/>
    <property type="evidence" value="ECO:0007669"/>
    <property type="project" value="TreeGrafter"/>
</dbReference>
<evidence type="ECO:0000313" key="25">
    <source>
        <dbReference type="EMBL" id="KAK2705040.1"/>
    </source>
</evidence>
<evidence type="ECO:0000256" key="1">
    <source>
        <dbReference type="ARBA" id="ARBA00004606"/>
    </source>
</evidence>
<evidence type="ECO:0000256" key="16">
    <source>
        <dbReference type="ARBA" id="ARBA00023180"/>
    </source>
</evidence>
<keyword evidence="21" id="KW-0732">Signal</keyword>
<keyword evidence="14" id="KW-0472">Membrane</keyword>
<dbReference type="Pfam" id="PF11838">
    <property type="entry name" value="ERAP1_C"/>
    <property type="match status" value="1"/>
</dbReference>
<evidence type="ECO:0000256" key="17">
    <source>
        <dbReference type="PIRSR" id="PIRSR634016-1"/>
    </source>
</evidence>
<evidence type="ECO:0000313" key="26">
    <source>
        <dbReference type="Proteomes" id="UP001187531"/>
    </source>
</evidence>